<dbReference type="OMA" id="RENDPNW"/>
<dbReference type="Proteomes" id="UP000000759">
    <property type="component" value="Chromosome 26"/>
</dbReference>
<dbReference type="AlphaFoldDB" id="B7GCV7"/>
<dbReference type="CDD" id="cd09212">
    <property type="entry name" value="PUB"/>
    <property type="match status" value="1"/>
</dbReference>
<feature type="domain" description="PUB" evidence="3">
    <location>
        <begin position="22"/>
        <end position="98"/>
    </location>
</feature>
<proteinExistence type="predicted"/>
<dbReference type="Pfam" id="PF09409">
    <property type="entry name" value="PUB"/>
    <property type="match status" value="1"/>
</dbReference>
<accession>B7GCV7</accession>
<feature type="region of interest" description="Disordered" evidence="2">
    <location>
        <begin position="185"/>
        <end position="215"/>
    </location>
</feature>
<dbReference type="EMBL" id="CM000628">
    <property type="protein sequence ID" value="EEC43683.1"/>
    <property type="molecule type" value="Genomic_DNA"/>
</dbReference>
<dbReference type="InParanoid" id="B7GCV7"/>
<evidence type="ECO:0000256" key="2">
    <source>
        <dbReference type="SAM" id="MobiDB-lite"/>
    </source>
</evidence>
<dbReference type="GeneID" id="7198683"/>
<evidence type="ECO:0000256" key="1">
    <source>
        <dbReference type="SAM" id="Coils"/>
    </source>
</evidence>
<dbReference type="InterPro" id="IPR018997">
    <property type="entry name" value="PUB_domain"/>
</dbReference>
<dbReference type="RefSeq" id="XP_002184947.1">
    <property type="nucleotide sequence ID" value="XM_002184911.1"/>
</dbReference>
<dbReference type="PaxDb" id="2850-Phatr40952"/>
<dbReference type="OrthoDB" id="41572at2759"/>
<reference evidence="5" key="2">
    <citation type="submission" date="2008-08" db="EMBL/GenBank/DDBJ databases">
        <authorList>
            <consortium name="Diatom Consortium"/>
            <person name="Grigoriev I."/>
            <person name="Grimwood J."/>
            <person name="Kuo A."/>
            <person name="Otillar R.P."/>
            <person name="Salamov A."/>
            <person name="Detter J.C."/>
            <person name="Lindquist E."/>
            <person name="Shapiro H."/>
            <person name="Lucas S."/>
            <person name="Glavina del Rio T."/>
            <person name="Pitluck S."/>
            <person name="Rokhsar D."/>
            <person name="Bowler C."/>
        </authorList>
    </citation>
    <scope>GENOME REANNOTATION</scope>
    <source>
        <strain evidence="5">CCAP 1055/1</strain>
    </source>
</reference>
<dbReference type="InterPro" id="IPR036339">
    <property type="entry name" value="PUB-like_dom_sf"/>
</dbReference>
<feature type="coiled-coil region" evidence="1">
    <location>
        <begin position="144"/>
        <end position="171"/>
    </location>
</feature>
<dbReference type="Gene3D" id="1.20.58.2190">
    <property type="match status" value="1"/>
</dbReference>
<organism evidence="4 5">
    <name type="scientific">Phaeodactylum tricornutum (strain CCAP 1055/1)</name>
    <dbReference type="NCBI Taxonomy" id="556484"/>
    <lineage>
        <taxon>Eukaryota</taxon>
        <taxon>Sar</taxon>
        <taxon>Stramenopiles</taxon>
        <taxon>Ochrophyta</taxon>
        <taxon>Bacillariophyta</taxon>
        <taxon>Bacillariophyceae</taxon>
        <taxon>Bacillariophycidae</taxon>
        <taxon>Naviculales</taxon>
        <taxon>Phaeodactylaceae</taxon>
        <taxon>Phaeodactylum</taxon>
    </lineage>
</organism>
<dbReference type="eggNOG" id="ENOG502SS1B">
    <property type="taxonomic scope" value="Eukaryota"/>
</dbReference>
<protein>
    <recommendedName>
        <fullName evidence="3">PUB domain-containing protein</fullName>
    </recommendedName>
</protein>
<keyword evidence="1" id="KW-0175">Coiled coil</keyword>
<reference evidence="4 5" key="1">
    <citation type="journal article" date="2008" name="Nature">
        <title>The Phaeodactylum genome reveals the evolutionary history of diatom genomes.</title>
        <authorList>
            <person name="Bowler C."/>
            <person name="Allen A.E."/>
            <person name="Badger J.H."/>
            <person name="Grimwood J."/>
            <person name="Jabbari K."/>
            <person name="Kuo A."/>
            <person name="Maheswari U."/>
            <person name="Martens C."/>
            <person name="Maumus F."/>
            <person name="Otillar R.P."/>
            <person name="Rayko E."/>
            <person name="Salamov A."/>
            <person name="Vandepoele K."/>
            <person name="Beszteri B."/>
            <person name="Gruber A."/>
            <person name="Heijde M."/>
            <person name="Katinka M."/>
            <person name="Mock T."/>
            <person name="Valentin K."/>
            <person name="Verret F."/>
            <person name="Berges J.A."/>
            <person name="Brownlee C."/>
            <person name="Cadoret J.P."/>
            <person name="Chiovitti A."/>
            <person name="Choi C.J."/>
            <person name="Coesel S."/>
            <person name="De Martino A."/>
            <person name="Detter J.C."/>
            <person name="Durkin C."/>
            <person name="Falciatore A."/>
            <person name="Fournet J."/>
            <person name="Haruta M."/>
            <person name="Huysman M.J."/>
            <person name="Jenkins B.D."/>
            <person name="Jiroutova K."/>
            <person name="Jorgensen R.E."/>
            <person name="Joubert Y."/>
            <person name="Kaplan A."/>
            <person name="Kroger N."/>
            <person name="Kroth P.G."/>
            <person name="La Roche J."/>
            <person name="Lindquist E."/>
            <person name="Lommer M."/>
            <person name="Martin-Jezequel V."/>
            <person name="Lopez P.J."/>
            <person name="Lucas S."/>
            <person name="Mangogna M."/>
            <person name="McGinnis K."/>
            <person name="Medlin L.K."/>
            <person name="Montsant A."/>
            <person name="Oudot-Le Secq M.P."/>
            <person name="Napoli C."/>
            <person name="Obornik M."/>
            <person name="Parker M.S."/>
            <person name="Petit J.L."/>
            <person name="Porcel B.M."/>
            <person name="Poulsen N."/>
            <person name="Robison M."/>
            <person name="Rychlewski L."/>
            <person name="Rynearson T.A."/>
            <person name="Schmutz J."/>
            <person name="Shapiro H."/>
            <person name="Siaut M."/>
            <person name="Stanley M."/>
            <person name="Sussman M.R."/>
            <person name="Taylor A.R."/>
            <person name="Vardi A."/>
            <person name="von Dassow P."/>
            <person name="Vyverman W."/>
            <person name="Willis A."/>
            <person name="Wyrwicz L.S."/>
            <person name="Rokhsar D.S."/>
            <person name="Weissenbach J."/>
            <person name="Armbrust E.V."/>
            <person name="Green B.R."/>
            <person name="Van de Peer Y."/>
            <person name="Grigoriev I.V."/>
        </authorList>
    </citation>
    <scope>NUCLEOTIDE SEQUENCE [LARGE SCALE GENOMIC DNA]</scope>
    <source>
        <strain evidence="4 5">CCAP 1055/1</strain>
    </source>
</reference>
<keyword evidence="5" id="KW-1185">Reference proteome</keyword>
<evidence type="ECO:0000259" key="3">
    <source>
        <dbReference type="Pfam" id="PF09409"/>
    </source>
</evidence>
<dbReference type="KEGG" id="pti:PHATRDRAFT_40952"/>
<sequence length="215" mass="24287">MSSNVSKMHLDFVVEDGSTTTEQKSDCLKLLKVVVKNLADPVKSKDEKFQTLKLDNPKVSEKLLPCPSAKKYLLSLGFTERTTPDYQKILFCQQPHRETFQKALRAVSDALGKIGAPVAKKPRTVEESLATLAPTPSTLLPFERLSEKQKARRLMEEKDQREKELAKVHRAKAVEQLRRDKFVRENDPNWKSGPSAAVNKTGNTIATFRDRHGET</sequence>
<dbReference type="HOGENOM" id="CLU_1285503_0_0_1"/>
<gene>
    <name evidence="4" type="ORF">PHATRDRAFT_40952</name>
</gene>
<dbReference type="SUPFAM" id="SSF143503">
    <property type="entry name" value="PUG domain-like"/>
    <property type="match status" value="1"/>
</dbReference>
<evidence type="ECO:0000313" key="5">
    <source>
        <dbReference type="Proteomes" id="UP000000759"/>
    </source>
</evidence>
<evidence type="ECO:0000313" key="4">
    <source>
        <dbReference type="EMBL" id="EEC43683.1"/>
    </source>
</evidence>
<name>B7GCV7_PHATC</name>